<dbReference type="STRING" id="626523.GCWU000342_00225"/>
<dbReference type="AlphaFoldDB" id="C4G8C9"/>
<reference evidence="1" key="1">
    <citation type="submission" date="2009-04" db="EMBL/GenBank/DDBJ databases">
        <authorList>
            <person name="Weinstock G."/>
            <person name="Sodergren E."/>
            <person name="Clifton S."/>
            <person name="Fulton L."/>
            <person name="Fulton B."/>
            <person name="Courtney L."/>
            <person name="Fronick C."/>
            <person name="Harrison M."/>
            <person name="Strong C."/>
            <person name="Farmer C."/>
            <person name="Delahaunty K."/>
            <person name="Markovic C."/>
            <person name="Hall O."/>
            <person name="Minx P."/>
            <person name="Tomlinson C."/>
            <person name="Mitreva M."/>
            <person name="Nelson J."/>
            <person name="Hou S."/>
            <person name="Wollam A."/>
            <person name="Pepin K.H."/>
            <person name="Johnson M."/>
            <person name="Bhonagiri V."/>
            <person name="Nash W.E."/>
            <person name="Warren W."/>
            <person name="Chinwalla A."/>
            <person name="Mardis E.R."/>
            <person name="Wilson R.K."/>
        </authorList>
    </citation>
    <scope>NUCLEOTIDE SEQUENCE [LARGE SCALE GENOMIC DNA]</scope>
    <source>
        <strain evidence="1">DSM 14600</strain>
    </source>
</reference>
<gene>
    <name evidence="1" type="ORF">GCWU000342_00225</name>
</gene>
<sequence>MDPGDKRSQGSFFTQCVVEEEIYGDRCLLKNFKRISICGG</sequence>
<keyword evidence="2" id="KW-1185">Reference proteome</keyword>
<dbReference type="HOGENOM" id="CLU_3296491_0_0_9"/>
<name>C4G8C9_9FIRM</name>
<evidence type="ECO:0000313" key="1">
    <source>
        <dbReference type="EMBL" id="EEP28876.1"/>
    </source>
</evidence>
<proteinExistence type="predicted"/>
<accession>C4G8C9</accession>
<evidence type="ECO:0000313" key="2">
    <source>
        <dbReference type="Proteomes" id="UP000003494"/>
    </source>
</evidence>
<dbReference type="Proteomes" id="UP000003494">
    <property type="component" value="Unassembled WGS sequence"/>
</dbReference>
<protein>
    <submittedName>
        <fullName evidence="1">Uncharacterized protein</fullName>
    </submittedName>
</protein>
<comment type="caution">
    <text evidence="1">The sequence shown here is derived from an EMBL/GenBank/DDBJ whole genome shotgun (WGS) entry which is preliminary data.</text>
</comment>
<dbReference type="EMBL" id="ACIP02000001">
    <property type="protein sequence ID" value="EEP28876.1"/>
    <property type="molecule type" value="Genomic_DNA"/>
</dbReference>
<organism evidence="1 2">
    <name type="scientific">Shuttleworthella satelles DSM 14600</name>
    <dbReference type="NCBI Taxonomy" id="626523"/>
    <lineage>
        <taxon>Bacteria</taxon>
        <taxon>Bacillati</taxon>
        <taxon>Bacillota</taxon>
        <taxon>Clostridia</taxon>
        <taxon>Lachnospirales</taxon>
        <taxon>Lachnospiraceae</taxon>
        <taxon>Shuttleworthella</taxon>
    </lineage>
</organism>